<dbReference type="RefSeq" id="WP_184788048.1">
    <property type="nucleotide sequence ID" value="NZ_BONT01000006.1"/>
</dbReference>
<protein>
    <submittedName>
        <fullName evidence="2">Transcriptional regulator with XRE-family HTH domain</fullName>
    </submittedName>
</protein>
<keyword evidence="3" id="KW-1185">Reference proteome</keyword>
<sequence length="281" mass="31423">MGRYRKPTIRTLWLGEAMREIRDVAGLTAKEAGIHLGRDGSTITRMEAGEVPVSEDMLHAYLEMCGVTEPHRRTDLMTIRKDAAQAGWWDGYTGDVVSTLIDRAWMESRATAIKVFEMACLPGLLQVPDYAEALMRARQPGASEEEITRWIELRMTRQHVLSTHRPLKFTCIIAEHLLRERAGNDETMKAQLNHLLGAMRRPGTDVRILPVGTCTGQEGSFEVFTLVDPYPEVAYLASSAGDICVEAEPVEQLAQAYDRLLDASLDPKASKKLITAERDKL</sequence>
<dbReference type="Proteomes" id="UP000548476">
    <property type="component" value="Unassembled WGS sequence"/>
</dbReference>
<dbReference type="CDD" id="cd00093">
    <property type="entry name" value="HTH_XRE"/>
    <property type="match status" value="1"/>
</dbReference>
<name>A0A841FFZ6_9ACTN</name>
<reference evidence="2 3" key="1">
    <citation type="submission" date="2020-08" db="EMBL/GenBank/DDBJ databases">
        <title>Genomic Encyclopedia of Type Strains, Phase IV (KMG-IV): sequencing the most valuable type-strain genomes for metagenomic binning, comparative biology and taxonomic classification.</title>
        <authorList>
            <person name="Goeker M."/>
        </authorList>
    </citation>
    <scope>NUCLEOTIDE SEQUENCE [LARGE SCALE GENOMIC DNA]</scope>
    <source>
        <strain evidence="2 3">YIM 65646</strain>
    </source>
</reference>
<evidence type="ECO:0000313" key="2">
    <source>
        <dbReference type="EMBL" id="MBB6035186.1"/>
    </source>
</evidence>
<proteinExistence type="predicted"/>
<evidence type="ECO:0000313" key="3">
    <source>
        <dbReference type="Proteomes" id="UP000548476"/>
    </source>
</evidence>
<evidence type="ECO:0000259" key="1">
    <source>
        <dbReference type="Pfam" id="PF19054"/>
    </source>
</evidence>
<dbReference type="EMBL" id="JACHGT010000006">
    <property type="protein sequence ID" value="MBB6035186.1"/>
    <property type="molecule type" value="Genomic_DNA"/>
</dbReference>
<dbReference type="GO" id="GO:0003677">
    <property type="term" value="F:DNA binding"/>
    <property type="evidence" value="ECO:0007669"/>
    <property type="project" value="InterPro"/>
</dbReference>
<organism evidence="2 3">
    <name type="scientific">Phytomonospora endophytica</name>
    <dbReference type="NCBI Taxonomy" id="714109"/>
    <lineage>
        <taxon>Bacteria</taxon>
        <taxon>Bacillati</taxon>
        <taxon>Actinomycetota</taxon>
        <taxon>Actinomycetes</taxon>
        <taxon>Micromonosporales</taxon>
        <taxon>Micromonosporaceae</taxon>
        <taxon>Phytomonospora</taxon>
    </lineage>
</organism>
<feature type="domain" description="DUF5753" evidence="1">
    <location>
        <begin position="104"/>
        <end position="275"/>
    </location>
</feature>
<dbReference type="InterPro" id="IPR001387">
    <property type="entry name" value="Cro/C1-type_HTH"/>
</dbReference>
<dbReference type="Pfam" id="PF13560">
    <property type="entry name" value="HTH_31"/>
    <property type="match status" value="1"/>
</dbReference>
<accession>A0A841FFZ6</accession>
<dbReference type="SUPFAM" id="SSF47413">
    <property type="entry name" value="lambda repressor-like DNA-binding domains"/>
    <property type="match status" value="1"/>
</dbReference>
<dbReference type="Pfam" id="PF19054">
    <property type="entry name" value="DUF5753"/>
    <property type="match status" value="1"/>
</dbReference>
<dbReference type="InterPro" id="IPR010982">
    <property type="entry name" value="Lambda_DNA-bd_dom_sf"/>
</dbReference>
<dbReference type="InterPro" id="IPR043917">
    <property type="entry name" value="DUF5753"/>
</dbReference>
<comment type="caution">
    <text evidence="2">The sequence shown here is derived from an EMBL/GenBank/DDBJ whole genome shotgun (WGS) entry which is preliminary data.</text>
</comment>
<gene>
    <name evidence="2" type="ORF">HNR73_003043</name>
</gene>
<dbReference type="Gene3D" id="1.10.260.40">
    <property type="entry name" value="lambda repressor-like DNA-binding domains"/>
    <property type="match status" value="1"/>
</dbReference>
<dbReference type="AlphaFoldDB" id="A0A841FFZ6"/>